<proteinExistence type="predicted"/>
<dbReference type="Proteomes" id="UP001057402">
    <property type="component" value="Chromosome 3"/>
</dbReference>
<keyword evidence="2" id="KW-1185">Reference proteome</keyword>
<comment type="caution">
    <text evidence="1">The sequence shown here is derived from an EMBL/GenBank/DDBJ whole genome shotgun (WGS) entry which is preliminary data.</text>
</comment>
<organism evidence="1 2">
    <name type="scientific">Melastoma candidum</name>
    <dbReference type="NCBI Taxonomy" id="119954"/>
    <lineage>
        <taxon>Eukaryota</taxon>
        <taxon>Viridiplantae</taxon>
        <taxon>Streptophyta</taxon>
        <taxon>Embryophyta</taxon>
        <taxon>Tracheophyta</taxon>
        <taxon>Spermatophyta</taxon>
        <taxon>Magnoliopsida</taxon>
        <taxon>eudicotyledons</taxon>
        <taxon>Gunneridae</taxon>
        <taxon>Pentapetalae</taxon>
        <taxon>rosids</taxon>
        <taxon>malvids</taxon>
        <taxon>Myrtales</taxon>
        <taxon>Melastomataceae</taxon>
        <taxon>Melastomatoideae</taxon>
        <taxon>Melastomateae</taxon>
        <taxon>Melastoma</taxon>
    </lineage>
</organism>
<gene>
    <name evidence="1" type="ORF">MLD38_009399</name>
</gene>
<name>A0ACB9RWK8_9MYRT</name>
<dbReference type="EMBL" id="CM042882">
    <property type="protein sequence ID" value="KAI4383581.1"/>
    <property type="molecule type" value="Genomic_DNA"/>
</dbReference>
<protein>
    <submittedName>
        <fullName evidence="1">Uncharacterized protein</fullName>
    </submittedName>
</protein>
<reference evidence="2" key="1">
    <citation type="journal article" date="2023" name="Front. Plant Sci.">
        <title>Chromosomal-level genome assembly of Melastoma candidum provides insights into trichome evolution.</title>
        <authorList>
            <person name="Zhong Y."/>
            <person name="Wu W."/>
            <person name="Sun C."/>
            <person name="Zou P."/>
            <person name="Liu Y."/>
            <person name="Dai S."/>
            <person name="Zhou R."/>
        </authorList>
    </citation>
    <scope>NUCLEOTIDE SEQUENCE [LARGE SCALE GENOMIC DNA]</scope>
</reference>
<evidence type="ECO:0000313" key="2">
    <source>
        <dbReference type="Proteomes" id="UP001057402"/>
    </source>
</evidence>
<evidence type="ECO:0000313" key="1">
    <source>
        <dbReference type="EMBL" id="KAI4383581.1"/>
    </source>
</evidence>
<accession>A0ACB9RWK8</accession>
<sequence length="647" mass="73502">MLVLSHGPDVRYVDSEQLLRVVKRIIRCAATSELQFDIETGNLNRRIESFESDEPIGWVVDMVSWKMMCRSSDGRDLQACALELFDWLSSYKWDTKVVLILAAFANSYGRCCLSTQLGLQNPLAKSLSILKHLRRDFGASKSWLKVLTLAIKEMFCITASIIKYASLPVKEFGPNKEAVDAIESVVYVAAFRIAQGSLTSSSHILDLMTATSEEQNGCLKATATWELASLVCRLGNVHSRLRILLDKLQQQIEEKIENRLVSLSMESQPDNQEVLGILFRSRDGFPLKQIHPPAKIGISELQHKVIVLMISDLGSITPEEWLLLAHQTNPRSKDIEERYAIVWLPMLRSELWTDEDERRFEFLSGQFPGYSIRNPASLSPAISRFIRKTWRYQGETVGVTIDTNGAVTNLNNIDMVLIWGVEAYPFSVSREEDLWQCEEWGLPLIFGSFDMSISESFEEGKNICIYGSTDPEWIRWLSTKMEIISNGIQLDFVYVGKTSLIQPQSLGMPLSPMQIRFFWLRLESMRRSRLRLGKTAADDHILRELSALLDFDDNHWAIFGVGSSADTLRLQGDEMTNCLNLFPEWGKNVREWGLLNAIRTALVPPTVDAPCEQSMIIIPYEQGQGSNKGFRRCANCEHPCKSYVVYQ</sequence>